<comment type="similarity">
    <text evidence="1">Belongs to the type-I restriction system S methylase family.</text>
</comment>
<protein>
    <submittedName>
        <fullName evidence="5">Restriction endonuclease subunit S</fullName>
    </submittedName>
</protein>
<sequence length="405" mass="45548">MAMEKQKQLVPKLRFVEFADEPTWDVKPLGHLATRRTKRNGDGSKLRTLTNSAEYGVVDQREYFEKDIATNTENYFVVETGDYVYNPRVSNIAPVGPISKNRIGTGVMSPLYTVFRFSNDKHDYFSHYFASSHWHGFLRKVSNSGARHDRMAISNNDLLALPIAVPPTEAEQQKIADCLGSLDDLIDAESRKLEALRAHKKGLMQQLFPQPGETVPRLRFPEFQNAGEWEEKKISELCSLKAGDFIPATEIEERKSKGKYPCYGGNGLRGYVESFNHDGRYVLIGRQGALCGNVNLCEGKFQATEHALVASVFGKFEVDFVYHAFDALQLNRFATGQAQPGLSVCALNDILLRVPNDPNEQRIVASCLTSVDVRSIKQSQKFEGLKLHKRGLLQQLFPSVEGNER</sequence>
<keyword evidence="2" id="KW-0680">Restriction system</keyword>
<reference evidence="5 6" key="1">
    <citation type="submission" date="2018-10" db="EMBL/GenBank/DDBJ databases">
        <title>Notoacmeibacter sp. M2BS9Y-3-1, whole genome shotgun sequence.</title>
        <authorList>
            <person name="Tuo L."/>
        </authorList>
    </citation>
    <scope>NUCLEOTIDE SEQUENCE [LARGE SCALE GENOMIC DNA]</scope>
    <source>
        <strain evidence="5 6">M2BS9Y-3-1</strain>
    </source>
</reference>
<feature type="domain" description="Type I restriction modification DNA specificity" evidence="4">
    <location>
        <begin position="228"/>
        <end position="373"/>
    </location>
</feature>
<accession>A0A3L7JFM3</accession>
<keyword evidence="5" id="KW-0255">Endonuclease</keyword>
<evidence type="ECO:0000256" key="1">
    <source>
        <dbReference type="ARBA" id="ARBA00010923"/>
    </source>
</evidence>
<feature type="domain" description="Type I restriction modification DNA specificity" evidence="4">
    <location>
        <begin position="24"/>
        <end position="196"/>
    </location>
</feature>
<dbReference type="Proteomes" id="UP000281094">
    <property type="component" value="Unassembled WGS sequence"/>
</dbReference>
<dbReference type="EMBL" id="RCWN01000001">
    <property type="protein sequence ID" value="RLQ89280.1"/>
    <property type="molecule type" value="Genomic_DNA"/>
</dbReference>
<dbReference type="CDD" id="cd17266">
    <property type="entry name" value="RMtype1_S_Sau1132ORF3780P-TRD2-CR2_like"/>
    <property type="match status" value="1"/>
</dbReference>
<name>A0A3L7JFM3_9HYPH</name>
<dbReference type="PANTHER" id="PTHR30408:SF12">
    <property type="entry name" value="TYPE I RESTRICTION ENZYME MJAVIII SPECIFICITY SUBUNIT"/>
    <property type="match status" value="1"/>
</dbReference>
<dbReference type="Pfam" id="PF01420">
    <property type="entry name" value="Methylase_S"/>
    <property type="match status" value="2"/>
</dbReference>
<dbReference type="GO" id="GO:0004519">
    <property type="term" value="F:endonuclease activity"/>
    <property type="evidence" value="ECO:0007669"/>
    <property type="project" value="UniProtKB-KW"/>
</dbReference>
<evidence type="ECO:0000313" key="6">
    <source>
        <dbReference type="Proteomes" id="UP000281094"/>
    </source>
</evidence>
<dbReference type="PANTHER" id="PTHR30408">
    <property type="entry name" value="TYPE-1 RESTRICTION ENZYME ECOKI SPECIFICITY PROTEIN"/>
    <property type="match status" value="1"/>
</dbReference>
<dbReference type="InterPro" id="IPR052021">
    <property type="entry name" value="Type-I_RS_S_subunit"/>
</dbReference>
<evidence type="ECO:0000259" key="4">
    <source>
        <dbReference type="Pfam" id="PF01420"/>
    </source>
</evidence>
<evidence type="ECO:0000313" key="5">
    <source>
        <dbReference type="EMBL" id="RLQ89280.1"/>
    </source>
</evidence>
<dbReference type="GO" id="GO:0009307">
    <property type="term" value="P:DNA restriction-modification system"/>
    <property type="evidence" value="ECO:0007669"/>
    <property type="project" value="UniProtKB-KW"/>
</dbReference>
<evidence type="ECO:0000256" key="2">
    <source>
        <dbReference type="ARBA" id="ARBA00022747"/>
    </source>
</evidence>
<keyword evidence="6" id="KW-1185">Reference proteome</keyword>
<dbReference type="RefSeq" id="WP_121646247.1">
    <property type="nucleotide sequence ID" value="NZ_RCWN01000001.1"/>
</dbReference>
<keyword evidence="5" id="KW-0540">Nuclease</keyword>
<proteinExistence type="inferred from homology"/>
<dbReference type="InterPro" id="IPR044946">
    <property type="entry name" value="Restrct_endonuc_typeI_TRD_sf"/>
</dbReference>
<dbReference type="SUPFAM" id="SSF116734">
    <property type="entry name" value="DNA methylase specificity domain"/>
    <property type="match status" value="2"/>
</dbReference>
<evidence type="ECO:0000256" key="3">
    <source>
        <dbReference type="ARBA" id="ARBA00023125"/>
    </source>
</evidence>
<comment type="caution">
    <text evidence="5">The sequence shown here is derived from an EMBL/GenBank/DDBJ whole genome shotgun (WGS) entry which is preliminary data.</text>
</comment>
<dbReference type="Gene3D" id="3.90.220.20">
    <property type="entry name" value="DNA methylase specificity domains"/>
    <property type="match status" value="2"/>
</dbReference>
<keyword evidence="5" id="KW-0378">Hydrolase</keyword>
<dbReference type="InterPro" id="IPR000055">
    <property type="entry name" value="Restrct_endonuc_typeI_TRD"/>
</dbReference>
<keyword evidence="3" id="KW-0238">DNA-binding</keyword>
<dbReference type="AlphaFoldDB" id="A0A3L7JFM3"/>
<gene>
    <name evidence="5" type="ORF">D8780_14565</name>
</gene>
<dbReference type="GO" id="GO:0003677">
    <property type="term" value="F:DNA binding"/>
    <property type="evidence" value="ECO:0007669"/>
    <property type="project" value="UniProtKB-KW"/>
</dbReference>
<organism evidence="5 6">
    <name type="scientific">Notoacmeibacter ruber</name>
    <dbReference type="NCBI Taxonomy" id="2670375"/>
    <lineage>
        <taxon>Bacteria</taxon>
        <taxon>Pseudomonadati</taxon>
        <taxon>Pseudomonadota</taxon>
        <taxon>Alphaproteobacteria</taxon>
        <taxon>Hyphomicrobiales</taxon>
        <taxon>Notoacmeibacteraceae</taxon>
        <taxon>Notoacmeibacter</taxon>
    </lineage>
</organism>